<keyword evidence="2" id="KW-0288">FMN</keyword>
<dbReference type="Pfam" id="PF00296">
    <property type="entry name" value="Bac_luciferase"/>
    <property type="match status" value="1"/>
</dbReference>
<dbReference type="GO" id="GO:0008726">
    <property type="term" value="F:alkanesulfonate monooxygenase activity"/>
    <property type="evidence" value="ECO:0007669"/>
    <property type="project" value="TreeGrafter"/>
</dbReference>
<evidence type="ECO:0000256" key="4">
    <source>
        <dbReference type="ARBA" id="ARBA00023033"/>
    </source>
</evidence>
<keyword evidence="3" id="KW-0560">Oxidoreductase</keyword>
<evidence type="ECO:0000256" key="1">
    <source>
        <dbReference type="ARBA" id="ARBA00022630"/>
    </source>
</evidence>
<dbReference type="GO" id="GO:0046306">
    <property type="term" value="P:alkanesulfonate catabolic process"/>
    <property type="evidence" value="ECO:0007669"/>
    <property type="project" value="TreeGrafter"/>
</dbReference>
<dbReference type="InterPro" id="IPR019923">
    <property type="entry name" value="Lucif-like_OxRdtase_MSMEG_2516"/>
</dbReference>
<sequence length="358" mass="38731">MPSRIAQWALFLRDESFTAISTVLATAIGPASPLPNMTHWYGCLMSQFPHRPFRFGVQVSKEATAKGWAELARRAEGAGYDVLTMPDHFTDQLAPMPALMAAASATTTLRVGALVFDNDYKHPLIMAKELATLDVLSDGRTEIGMGAGWMISDYDQSGIPYDSPKVRIDRFIEGMAIIRGAMAEGPFSFQGEHYTITNYDGHPKPVQKPLPPVLIGGGGKRVLSYAAREADIIGINGTLTAGVVGPEALSTMTAESVDEKVAIVAAAGAHRLNDIEMNIRTFFVKVTDDRAKTVEGISSMFGVSREMIDASPFALIGSVDSCIEQLLERRERWGFSYTIVGGENIDECAPIVAALRGK</sequence>
<accession>A0A6J6MLA5</accession>
<keyword evidence="1" id="KW-0285">Flavoprotein</keyword>
<dbReference type="InterPro" id="IPR050172">
    <property type="entry name" value="SsuD_RutA_monooxygenase"/>
</dbReference>
<dbReference type="AlphaFoldDB" id="A0A6J6MLA5"/>
<reference evidence="6" key="1">
    <citation type="submission" date="2020-05" db="EMBL/GenBank/DDBJ databases">
        <authorList>
            <person name="Chiriac C."/>
            <person name="Salcher M."/>
            <person name="Ghai R."/>
            <person name="Kavagutti S V."/>
        </authorList>
    </citation>
    <scope>NUCLEOTIDE SEQUENCE</scope>
</reference>
<protein>
    <submittedName>
        <fullName evidence="6">Unannotated protein</fullName>
    </submittedName>
</protein>
<dbReference type="SUPFAM" id="SSF51679">
    <property type="entry name" value="Bacterial luciferase-like"/>
    <property type="match status" value="1"/>
</dbReference>
<organism evidence="6">
    <name type="scientific">freshwater metagenome</name>
    <dbReference type="NCBI Taxonomy" id="449393"/>
    <lineage>
        <taxon>unclassified sequences</taxon>
        <taxon>metagenomes</taxon>
        <taxon>ecological metagenomes</taxon>
    </lineage>
</organism>
<dbReference type="InterPro" id="IPR036661">
    <property type="entry name" value="Luciferase-like_sf"/>
</dbReference>
<evidence type="ECO:0000259" key="5">
    <source>
        <dbReference type="Pfam" id="PF00296"/>
    </source>
</evidence>
<dbReference type="InterPro" id="IPR011251">
    <property type="entry name" value="Luciferase-like_dom"/>
</dbReference>
<gene>
    <name evidence="6" type="ORF">UFOPK2295_00996</name>
</gene>
<dbReference type="Gene3D" id="3.20.20.30">
    <property type="entry name" value="Luciferase-like domain"/>
    <property type="match status" value="1"/>
</dbReference>
<dbReference type="PANTHER" id="PTHR42847:SF4">
    <property type="entry name" value="ALKANESULFONATE MONOOXYGENASE-RELATED"/>
    <property type="match status" value="1"/>
</dbReference>
<evidence type="ECO:0000256" key="3">
    <source>
        <dbReference type="ARBA" id="ARBA00023002"/>
    </source>
</evidence>
<feature type="domain" description="Luciferase-like" evidence="5">
    <location>
        <begin position="53"/>
        <end position="292"/>
    </location>
</feature>
<keyword evidence="4" id="KW-0503">Monooxygenase</keyword>
<proteinExistence type="predicted"/>
<evidence type="ECO:0000256" key="2">
    <source>
        <dbReference type="ARBA" id="ARBA00022643"/>
    </source>
</evidence>
<evidence type="ECO:0000313" key="6">
    <source>
        <dbReference type="EMBL" id="CAB4674259.1"/>
    </source>
</evidence>
<dbReference type="PANTHER" id="PTHR42847">
    <property type="entry name" value="ALKANESULFONATE MONOOXYGENASE"/>
    <property type="match status" value="1"/>
</dbReference>
<name>A0A6J6MLA5_9ZZZZ</name>
<dbReference type="NCBIfam" id="TIGR03621">
    <property type="entry name" value="F420_MSMEG_2516"/>
    <property type="match status" value="1"/>
</dbReference>
<dbReference type="EMBL" id="CAEZWV010000019">
    <property type="protein sequence ID" value="CAB4674259.1"/>
    <property type="molecule type" value="Genomic_DNA"/>
</dbReference>